<sequence>MAEINRQVILTLWGSQHVDWTSLGLNGAAGGILLMWDKRVVEKVEEAAGYYSLSCKFRNVIDQFEWIFTGVYGPNLDSERGLFWEELVGLISWWNAPKCIGGDFNVVRFPSEKYGLAAFSYAMHDFSDFITEFGLMDIPLEGGMFTWSNNRKISAKSRIDRFLFSLEWADHFGLVNQHRLPRLLFDHFPILLDYRVRRWWGSYVFPRSPSHIIASRLKALKLDLKKWNSNEFDQDAIKSQITDFYQHLYTEDCVGRPLLDGLPFSSISTEEATWLERPFEEEEIFKVVISMNGDKALGLDGFPMAFFHACWPILKDDLLAVFLFRNFMTCYGIMGLPLGANFKSRSIWDPILKKMERKFSGWQRMYLSKGGRITLIKSTLSSLPTYFLSLFPVPTSVALRLPTFQDGWHWVSNLRIFNQALLGKWLGDMGLRKAFWRRSILVKYGSSSEFGPLESLRNAYPELFHIAWHKDAFVGDLLRYQNGAVSWVLNFIHHVQDWELESVSSFLELLYSSSAKGHGEDRLCWRGSSKDGFK</sequence>
<name>A0A2N9I0X5_FAGSY</name>
<accession>A0A2N9I0X5</accession>
<reference evidence="1" key="1">
    <citation type="submission" date="2018-02" db="EMBL/GenBank/DDBJ databases">
        <authorList>
            <person name="Cohen D.B."/>
            <person name="Kent A.D."/>
        </authorList>
    </citation>
    <scope>NUCLEOTIDE SEQUENCE</scope>
</reference>
<evidence type="ECO:0000313" key="1">
    <source>
        <dbReference type="EMBL" id="SPD18312.1"/>
    </source>
</evidence>
<dbReference type="PANTHER" id="PTHR33710">
    <property type="entry name" value="BNAC02G09200D PROTEIN"/>
    <property type="match status" value="1"/>
</dbReference>
<dbReference type="EMBL" id="OIVN01004602">
    <property type="protein sequence ID" value="SPD18312.1"/>
    <property type="molecule type" value="Genomic_DNA"/>
</dbReference>
<dbReference type="PANTHER" id="PTHR33710:SF64">
    <property type="entry name" value="ENDONUCLEASE_EXONUCLEASE_PHOSPHATASE DOMAIN-CONTAINING PROTEIN"/>
    <property type="match status" value="1"/>
</dbReference>
<organism evidence="1">
    <name type="scientific">Fagus sylvatica</name>
    <name type="common">Beechnut</name>
    <dbReference type="NCBI Taxonomy" id="28930"/>
    <lineage>
        <taxon>Eukaryota</taxon>
        <taxon>Viridiplantae</taxon>
        <taxon>Streptophyta</taxon>
        <taxon>Embryophyta</taxon>
        <taxon>Tracheophyta</taxon>
        <taxon>Spermatophyta</taxon>
        <taxon>Magnoliopsida</taxon>
        <taxon>eudicotyledons</taxon>
        <taxon>Gunneridae</taxon>
        <taxon>Pentapetalae</taxon>
        <taxon>rosids</taxon>
        <taxon>fabids</taxon>
        <taxon>Fagales</taxon>
        <taxon>Fagaceae</taxon>
        <taxon>Fagus</taxon>
    </lineage>
</organism>
<evidence type="ECO:0008006" key="2">
    <source>
        <dbReference type="Google" id="ProtNLM"/>
    </source>
</evidence>
<dbReference type="InterPro" id="IPR036691">
    <property type="entry name" value="Endo/exonu/phosph_ase_sf"/>
</dbReference>
<protein>
    <recommendedName>
        <fullName evidence="2">Reverse transcriptase zinc-binding domain-containing protein</fullName>
    </recommendedName>
</protein>
<proteinExistence type="predicted"/>
<dbReference type="AlphaFoldDB" id="A0A2N9I0X5"/>
<dbReference type="SUPFAM" id="SSF56219">
    <property type="entry name" value="DNase I-like"/>
    <property type="match status" value="1"/>
</dbReference>
<gene>
    <name evidence="1" type="ORF">FSB_LOCUS46194</name>
</gene>
<dbReference type="Gene3D" id="3.60.10.10">
    <property type="entry name" value="Endonuclease/exonuclease/phosphatase"/>
    <property type="match status" value="1"/>
</dbReference>